<evidence type="ECO:0000256" key="2">
    <source>
        <dbReference type="ARBA" id="ARBA00011475"/>
    </source>
</evidence>
<dbReference type="AlphaFoldDB" id="A0A3B0XB46"/>
<evidence type="ECO:0000256" key="5">
    <source>
        <dbReference type="ARBA" id="ARBA00022605"/>
    </source>
</evidence>
<dbReference type="Gene3D" id="3.10.20.340">
    <property type="entry name" value="ArgJ beta chain, C-terminal domain"/>
    <property type="match status" value="1"/>
</dbReference>
<keyword evidence="7" id="KW-0068">Autocatalytic cleavage</keyword>
<protein>
    <recommendedName>
        <fullName evidence="3">glutamate N-acetyltransferase</fullName>
        <ecNumber evidence="3">2.3.1.35</ecNumber>
    </recommendedName>
</protein>
<dbReference type="InterPro" id="IPR042195">
    <property type="entry name" value="ArgJ_beta_C"/>
</dbReference>
<evidence type="ECO:0000313" key="10">
    <source>
        <dbReference type="EMBL" id="VAW64971.1"/>
    </source>
</evidence>
<dbReference type="FunFam" id="3.10.20.340:FF:000001">
    <property type="entry name" value="Arginine biosynthesis bifunctional protein ArgJ, chloroplastic"/>
    <property type="match status" value="1"/>
</dbReference>
<comment type="similarity">
    <text evidence="1">Belongs to the ArgJ family.</text>
</comment>
<dbReference type="Pfam" id="PF01960">
    <property type="entry name" value="ArgJ"/>
    <property type="match status" value="1"/>
</dbReference>
<dbReference type="GO" id="GO:0004358">
    <property type="term" value="F:L-glutamate N-acetyltransferase activity, acting on acetyl-L-ornithine as donor"/>
    <property type="evidence" value="ECO:0007669"/>
    <property type="project" value="UniProtKB-EC"/>
</dbReference>
<dbReference type="FunFam" id="3.60.70.12:FF:000001">
    <property type="entry name" value="Arginine biosynthesis bifunctional protein ArgJ, chloroplastic"/>
    <property type="match status" value="1"/>
</dbReference>
<evidence type="ECO:0000256" key="9">
    <source>
        <dbReference type="ARBA" id="ARBA00049439"/>
    </source>
</evidence>
<dbReference type="InterPro" id="IPR002813">
    <property type="entry name" value="Arg_biosynth_ArgJ"/>
</dbReference>
<dbReference type="Gene3D" id="3.60.70.12">
    <property type="entry name" value="L-amino peptidase D-ALA esterase/amidase"/>
    <property type="match status" value="1"/>
</dbReference>
<evidence type="ECO:0000256" key="4">
    <source>
        <dbReference type="ARBA" id="ARBA00022571"/>
    </source>
</evidence>
<dbReference type="InterPro" id="IPR016117">
    <property type="entry name" value="ArgJ-like_dom_sf"/>
</dbReference>
<evidence type="ECO:0000256" key="1">
    <source>
        <dbReference type="ARBA" id="ARBA00006774"/>
    </source>
</evidence>
<dbReference type="GO" id="GO:0006592">
    <property type="term" value="P:ornithine biosynthetic process"/>
    <property type="evidence" value="ECO:0007669"/>
    <property type="project" value="TreeGrafter"/>
</dbReference>
<keyword evidence="8 10" id="KW-0012">Acyltransferase</keyword>
<proteinExistence type="inferred from homology"/>
<comment type="catalytic activity">
    <reaction evidence="9">
        <text>N(2)-acetyl-L-ornithine + L-glutamate = N-acetyl-L-glutamate + L-ornithine</text>
        <dbReference type="Rhea" id="RHEA:15349"/>
        <dbReference type="ChEBI" id="CHEBI:29985"/>
        <dbReference type="ChEBI" id="CHEBI:44337"/>
        <dbReference type="ChEBI" id="CHEBI:46911"/>
        <dbReference type="ChEBI" id="CHEBI:57805"/>
        <dbReference type="EC" id="2.3.1.35"/>
    </reaction>
</comment>
<dbReference type="GO" id="GO:0006526">
    <property type="term" value="P:L-arginine biosynthetic process"/>
    <property type="evidence" value="ECO:0007669"/>
    <property type="project" value="UniProtKB-KW"/>
</dbReference>
<evidence type="ECO:0000256" key="3">
    <source>
        <dbReference type="ARBA" id="ARBA00013264"/>
    </source>
</evidence>
<sequence>MPVGLTEPELLLAVKGIRLSSVAAGIKKNGANDLVLIEMVENCQLAAVFTQNKFCAAPVTLAKKHLSNTVPRYLLINSGNANAGTGEQGMQDAIQSCRLVSEQTACKLEEVLPFSTGVIGENLPLEKIAGALPELCQGLSEGNWLAAGRGIMTTDTLLKGFSKQFELQGKVVTITGLAKGAGMIQPNMATMLSYIATDALISQKMLQQCIKTVVQSSFNSITVDSDTSTNDACVLIATGCAENSKIEDDDENYKVLFKAMSEVFVYLAQAIIRDAEGATKFVSLQVGSARSVDDARQVAYTVAHSPLVKTALFASDPNWGRILAAVGRAGVDFDLDKIKIYLDDVCIVSNGGRDAAYTEIQGQQVMQQQEILIRIELNTGKHSACIWTSDLSYDYVKINSEYRS</sequence>
<reference evidence="10" key="1">
    <citation type="submission" date="2018-06" db="EMBL/GenBank/DDBJ databases">
        <authorList>
            <person name="Zhirakovskaya E."/>
        </authorList>
    </citation>
    <scope>NUCLEOTIDE SEQUENCE</scope>
</reference>
<dbReference type="SUPFAM" id="SSF56266">
    <property type="entry name" value="DmpA/ArgJ-like"/>
    <property type="match status" value="1"/>
</dbReference>
<dbReference type="NCBIfam" id="NF003802">
    <property type="entry name" value="PRK05388.1"/>
    <property type="match status" value="1"/>
</dbReference>
<keyword evidence="5" id="KW-0028">Amino-acid biosynthesis</keyword>
<keyword evidence="6 10" id="KW-0808">Transferase</keyword>
<dbReference type="EC" id="2.3.1.35" evidence="3"/>
<accession>A0A3B0XB46</accession>
<dbReference type="NCBIfam" id="TIGR00120">
    <property type="entry name" value="ArgJ"/>
    <property type="match status" value="1"/>
</dbReference>
<comment type="subunit">
    <text evidence="2">Heterotetramer of two alpha and two beta chains.</text>
</comment>
<keyword evidence="4" id="KW-0055">Arginine biosynthesis</keyword>
<dbReference type="CDD" id="cd02152">
    <property type="entry name" value="OAT"/>
    <property type="match status" value="1"/>
</dbReference>
<dbReference type="HAMAP" id="MF_01106">
    <property type="entry name" value="ArgJ"/>
    <property type="match status" value="1"/>
</dbReference>
<dbReference type="PANTHER" id="PTHR23100:SF0">
    <property type="entry name" value="ARGININE BIOSYNTHESIS BIFUNCTIONAL PROTEIN ARGJ, MITOCHONDRIAL"/>
    <property type="match status" value="1"/>
</dbReference>
<dbReference type="EMBL" id="UOFI01000059">
    <property type="protein sequence ID" value="VAW64971.1"/>
    <property type="molecule type" value="Genomic_DNA"/>
</dbReference>
<organism evidence="10">
    <name type="scientific">hydrothermal vent metagenome</name>
    <dbReference type="NCBI Taxonomy" id="652676"/>
    <lineage>
        <taxon>unclassified sequences</taxon>
        <taxon>metagenomes</taxon>
        <taxon>ecological metagenomes</taxon>
    </lineage>
</organism>
<dbReference type="PANTHER" id="PTHR23100">
    <property type="entry name" value="ARGININE BIOSYNTHESIS BIFUNCTIONAL PROTEIN ARGJ"/>
    <property type="match status" value="1"/>
</dbReference>
<gene>
    <name evidence="10" type="ORF">MNBD_GAMMA09-620</name>
</gene>
<evidence type="ECO:0000256" key="7">
    <source>
        <dbReference type="ARBA" id="ARBA00022813"/>
    </source>
</evidence>
<name>A0A3B0XB46_9ZZZZ</name>
<dbReference type="GO" id="GO:0004042">
    <property type="term" value="F:L-glutamate N-acetyltransferase activity"/>
    <property type="evidence" value="ECO:0007669"/>
    <property type="project" value="TreeGrafter"/>
</dbReference>
<evidence type="ECO:0000256" key="8">
    <source>
        <dbReference type="ARBA" id="ARBA00023315"/>
    </source>
</evidence>
<evidence type="ECO:0000256" key="6">
    <source>
        <dbReference type="ARBA" id="ARBA00022679"/>
    </source>
</evidence>